<name>A0A077M1N6_9MICO</name>
<keyword evidence="1" id="KW-0805">Transcription regulation</keyword>
<dbReference type="RefSeq" id="WP_048549815.1">
    <property type="nucleotide sequence ID" value="NZ_HF570958.1"/>
</dbReference>
<dbReference type="InterPro" id="IPR011008">
    <property type="entry name" value="Dimeric_a/b-barrel"/>
</dbReference>
<keyword evidence="2" id="KW-0238">DNA-binding</keyword>
<reference evidence="5 6" key="1">
    <citation type="journal article" date="2013" name="ISME J.">
        <title>A metabolic model for members of the genus Tetrasphaera involved in enhanced biological phosphorus removal.</title>
        <authorList>
            <person name="Kristiansen R."/>
            <person name="Nguyen H.T.T."/>
            <person name="Saunders A.M."/>
            <person name="Nielsen J.L."/>
            <person name="Wimmer R."/>
            <person name="Le V.Q."/>
            <person name="McIlroy S.J."/>
            <person name="Petrovski S."/>
            <person name="Seviour R.J."/>
            <person name="Calteau A."/>
            <person name="Nielsen K.L."/>
            <person name="Nielsen P.H."/>
        </authorList>
    </citation>
    <scope>NUCLEOTIDE SEQUENCE [LARGE SCALE GENOMIC DNA]</scope>
    <source>
        <strain evidence="5 6">T1-X7</strain>
    </source>
</reference>
<protein>
    <recommendedName>
        <fullName evidence="4">HTH asnC-type domain-containing protein</fullName>
    </recommendedName>
</protein>
<organism evidence="5 6">
    <name type="scientific">Nostocoides japonicum T1-X7</name>
    <dbReference type="NCBI Taxonomy" id="1194083"/>
    <lineage>
        <taxon>Bacteria</taxon>
        <taxon>Bacillati</taxon>
        <taxon>Actinomycetota</taxon>
        <taxon>Actinomycetes</taxon>
        <taxon>Micrococcales</taxon>
        <taxon>Intrasporangiaceae</taxon>
        <taxon>Nostocoides</taxon>
    </lineage>
</organism>
<dbReference type="Gene3D" id="3.30.70.920">
    <property type="match status" value="1"/>
</dbReference>
<dbReference type="PROSITE" id="PS50956">
    <property type="entry name" value="HTH_ASNC_2"/>
    <property type="match status" value="1"/>
</dbReference>
<dbReference type="EMBL" id="CAJB01000414">
    <property type="protein sequence ID" value="CCH80213.1"/>
    <property type="molecule type" value="Genomic_DNA"/>
</dbReference>
<accession>A0A077M1N6</accession>
<dbReference type="InterPro" id="IPR019887">
    <property type="entry name" value="Tscrpt_reg_AsnC/Lrp_C"/>
</dbReference>
<dbReference type="Proteomes" id="UP000035721">
    <property type="component" value="Unassembled WGS sequence"/>
</dbReference>
<dbReference type="PRINTS" id="PR00033">
    <property type="entry name" value="HTHASNC"/>
</dbReference>
<dbReference type="InterPro" id="IPR036390">
    <property type="entry name" value="WH_DNA-bd_sf"/>
</dbReference>
<gene>
    <name evidence="5" type="ORF">BN12_80004</name>
</gene>
<dbReference type="InterPro" id="IPR036388">
    <property type="entry name" value="WH-like_DNA-bd_sf"/>
</dbReference>
<dbReference type="STRING" id="1194083.BN12_80004"/>
<dbReference type="SUPFAM" id="SSF46785">
    <property type="entry name" value="Winged helix' DNA-binding domain"/>
    <property type="match status" value="1"/>
</dbReference>
<dbReference type="GO" id="GO:0005829">
    <property type="term" value="C:cytosol"/>
    <property type="evidence" value="ECO:0007669"/>
    <property type="project" value="TreeGrafter"/>
</dbReference>
<dbReference type="AlphaFoldDB" id="A0A077M1N6"/>
<dbReference type="GO" id="GO:0043200">
    <property type="term" value="P:response to amino acid"/>
    <property type="evidence" value="ECO:0007669"/>
    <property type="project" value="TreeGrafter"/>
</dbReference>
<evidence type="ECO:0000313" key="6">
    <source>
        <dbReference type="Proteomes" id="UP000035721"/>
    </source>
</evidence>
<feature type="domain" description="HTH asnC-type" evidence="4">
    <location>
        <begin position="8"/>
        <end position="69"/>
    </location>
</feature>
<dbReference type="Gene3D" id="1.10.10.10">
    <property type="entry name" value="Winged helix-like DNA-binding domain superfamily/Winged helix DNA-binding domain"/>
    <property type="match status" value="1"/>
</dbReference>
<sequence length="170" mass="19030">MVEPDVQIDEIDLALLRSLQADARAPISALSRDASVSRANAYARLARLRESGVIARLSACVNPYLAGLSLAAVILLRATTDAWPRWSSFAEAFDEMPEVEFAADLAGEVDMILLARFSDMDHLRSFIENDLRRLPGIAGIRTLLVLNETPKRSWLLPRSSRRGKRRDRRD</sequence>
<dbReference type="GO" id="GO:0043565">
    <property type="term" value="F:sequence-specific DNA binding"/>
    <property type="evidence" value="ECO:0007669"/>
    <property type="project" value="InterPro"/>
</dbReference>
<keyword evidence="3" id="KW-0804">Transcription</keyword>
<evidence type="ECO:0000256" key="3">
    <source>
        <dbReference type="ARBA" id="ARBA00023163"/>
    </source>
</evidence>
<evidence type="ECO:0000259" key="4">
    <source>
        <dbReference type="PROSITE" id="PS50956"/>
    </source>
</evidence>
<evidence type="ECO:0000256" key="1">
    <source>
        <dbReference type="ARBA" id="ARBA00023015"/>
    </source>
</evidence>
<dbReference type="InterPro" id="IPR019888">
    <property type="entry name" value="Tscrpt_reg_AsnC-like"/>
</dbReference>
<comment type="caution">
    <text evidence="5">The sequence shown here is derived from an EMBL/GenBank/DDBJ whole genome shotgun (WGS) entry which is preliminary data.</text>
</comment>
<dbReference type="SUPFAM" id="SSF54909">
    <property type="entry name" value="Dimeric alpha+beta barrel"/>
    <property type="match status" value="1"/>
</dbReference>
<dbReference type="PANTHER" id="PTHR30154:SF34">
    <property type="entry name" value="TRANSCRIPTIONAL REGULATOR AZLB"/>
    <property type="match status" value="1"/>
</dbReference>
<dbReference type="Pfam" id="PF01037">
    <property type="entry name" value="AsnC_trans_reg"/>
    <property type="match status" value="1"/>
</dbReference>
<dbReference type="SMART" id="SM00344">
    <property type="entry name" value="HTH_ASNC"/>
    <property type="match status" value="1"/>
</dbReference>
<dbReference type="Pfam" id="PF13404">
    <property type="entry name" value="HTH_AsnC-type"/>
    <property type="match status" value="1"/>
</dbReference>
<keyword evidence="6" id="KW-1185">Reference proteome</keyword>
<evidence type="ECO:0000256" key="2">
    <source>
        <dbReference type="ARBA" id="ARBA00023125"/>
    </source>
</evidence>
<proteinExistence type="predicted"/>
<dbReference type="PANTHER" id="PTHR30154">
    <property type="entry name" value="LEUCINE-RESPONSIVE REGULATORY PROTEIN"/>
    <property type="match status" value="1"/>
</dbReference>
<evidence type="ECO:0000313" key="5">
    <source>
        <dbReference type="EMBL" id="CCH80213.1"/>
    </source>
</evidence>
<dbReference type="InterPro" id="IPR000485">
    <property type="entry name" value="AsnC-type_HTH_dom"/>
</dbReference>